<dbReference type="InterPro" id="IPR036388">
    <property type="entry name" value="WH-like_DNA-bd_sf"/>
</dbReference>
<dbReference type="STRING" id="1527607.SAMN05428957_10557"/>
<dbReference type="SUPFAM" id="SSF53850">
    <property type="entry name" value="Periplasmic binding protein-like II"/>
    <property type="match status" value="1"/>
</dbReference>
<keyword evidence="5" id="KW-0732">Signal</keyword>
<dbReference type="InterPro" id="IPR005119">
    <property type="entry name" value="LysR_subst-bd"/>
</dbReference>
<dbReference type="Gene3D" id="3.40.190.290">
    <property type="match status" value="1"/>
</dbReference>
<feature type="domain" description="HTH lysR-type" evidence="6">
    <location>
        <begin position="41"/>
        <end position="98"/>
    </location>
</feature>
<dbReference type="PANTHER" id="PTHR30419">
    <property type="entry name" value="HTH-TYPE TRANSCRIPTIONAL REGULATOR YBHD"/>
    <property type="match status" value="1"/>
</dbReference>
<dbReference type="PROSITE" id="PS50931">
    <property type="entry name" value="HTH_LYSR"/>
    <property type="match status" value="1"/>
</dbReference>
<dbReference type="EMBL" id="FNHP01000005">
    <property type="protein sequence ID" value="SDM37130.1"/>
    <property type="molecule type" value="Genomic_DNA"/>
</dbReference>
<name>A0A1G9SP70_9BURK</name>
<keyword evidence="2" id="KW-0805">Transcription regulation</keyword>
<dbReference type="Proteomes" id="UP000198552">
    <property type="component" value="Unassembled WGS sequence"/>
</dbReference>
<sequence length="333" mass="35492">MLAMARAMAALCAWIGCVFAACSATPDAFTRSEPRGDTSRMEIYQLRAFVTAAKLGNLTRTAEALHVTQPAITAQIKALEEELGVALFDRRPGRIQLTRAGEVLLPDAEQVLTAAGHLSGRARDLQGEVTGALLLGTVAEPDSLRLGSFLGALVEALPLLEIRTRGGLAEELRDQVAAGLMQGAFYIGPHIPREVAGLALQTLHFRVAGPPALREAILRAGWRELAALPWIGAPAQHHTQTLLREAFARQGLVPRQVVECDEAAAPLSLVRSGVGLALLREDAALPASERGEVVIWPHARVGARLAFIHPRAAEHDPPIVAALSVLRGIWGLG</sequence>
<dbReference type="CDD" id="cd05466">
    <property type="entry name" value="PBP2_LTTR_substrate"/>
    <property type="match status" value="1"/>
</dbReference>
<feature type="signal peptide" evidence="5">
    <location>
        <begin position="1"/>
        <end position="20"/>
    </location>
</feature>
<dbReference type="PROSITE" id="PS51257">
    <property type="entry name" value="PROKAR_LIPOPROTEIN"/>
    <property type="match status" value="1"/>
</dbReference>
<dbReference type="PRINTS" id="PR00039">
    <property type="entry name" value="HTHLYSR"/>
</dbReference>
<keyword evidence="4" id="KW-0804">Transcription</keyword>
<accession>A0A1G9SP70</accession>
<organism evidence="7 8">
    <name type="scientific">Oryzisolibacter propanilivorax</name>
    <dbReference type="NCBI Taxonomy" id="1527607"/>
    <lineage>
        <taxon>Bacteria</taxon>
        <taxon>Pseudomonadati</taxon>
        <taxon>Pseudomonadota</taxon>
        <taxon>Betaproteobacteria</taxon>
        <taxon>Burkholderiales</taxon>
        <taxon>Comamonadaceae</taxon>
        <taxon>Oryzisolibacter</taxon>
    </lineage>
</organism>
<dbReference type="Pfam" id="PF00126">
    <property type="entry name" value="HTH_1"/>
    <property type="match status" value="1"/>
</dbReference>
<evidence type="ECO:0000256" key="2">
    <source>
        <dbReference type="ARBA" id="ARBA00023015"/>
    </source>
</evidence>
<evidence type="ECO:0000256" key="3">
    <source>
        <dbReference type="ARBA" id="ARBA00023125"/>
    </source>
</evidence>
<gene>
    <name evidence="7" type="ORF">SAMN05428957_10557</name>
</gene>
<protein>
    <submittedName>
        <fullName evidence="7">DNA-binding transcriptional regulator, LysR family</fullName>
    </submittedName>
</protein>
<dbReference type="GO" id="GO:0005829">
    <property type="term" value="C:cytosol"/>
    <property type="evidence" value="ECO:0007669"/>
    <property type="project" value="TreeGrafter"/>
</dbReference>
<evidence type="ECO:0000313" key="7">
    <source>
        <dbReference type="EMBL" id="SDM37130.1"/>
    </source>
</evidence>
<keyword evidence="8" id="KW-1185">Reference proteome</keyword>
<feature type="chain" id="PRO_5011540948" evidence="5">
    <location>
        <begin position="21"/>
        <end position="333"/>
    </location>
</feature>
<keyword evidence="3 7" id="KW-0238">DNA-binding</keyword>
<evidence type="ECO:0000313" key="8">
    <source>
        <dbReference type="Proteomes" id="UP000198552"/>
    </source>
</evidence>
<dbReference type="FunFam" id="1.10.10.10:FF:000001">
    <property type="entry name" value="LysR family transcriptional regulator"/>
    <property type="match status" value="1"/>
</dbReference>
<evidence type="ECO:0000256" key="1">
    <source>
        <dbReference type="ARBA" id="ARBA00009437"/>
    </source>
</evidence>
<dbReference type="Gene3D" id="1.10.10.10">
    <property type="entry name" value="Winged helix-like DNA-binding domain superfamily/Winged helix DNA-binding domain"/>
    <property type="match status" value="1"/>
</dbReference>
<evidence type="ECO:0000259" key="6">
    <source>
        <dbReference type="PROSITE" id="PS50931"/>
    </source>
</evidence>
<dbReference type="InterPro" id="IPR000847">
    <property type="entry name" value="LysR_HTH_N"/>
</dbReference>
<dbReference type="InterPro" id="IPR036390">
    <property type="entry name" value="WH_DNA-bd_sf"/>
</dbReference>
<dbReference type="GO" id="GO:0003700">
    <property type="term" value="F:DNA-binding transcription factor activity"/>
    <property type="evidence" value="ECO:0007669"/>
    <property type="project" value="InterPro"/>
</dbReference>
<comment type="similarity">
    <text evidence="1">Belongs to the LysR transcriptional regulatory family.</text>
</comment>
<reference evidence="8" key="1">
    <citation type="submission" date="2016-10" db="EMBL/GenBank/DDBJ databases">
        <authorList>
            <person name="Varghese N."/>
            <person name="Submissions S."/>
        </authorList>
    </citation>
    <scope>NUCLEOTIDE SEQUENCE [LARGE SCALE GENOMIC DNA]</scope>
    <source>
        <strain evidence="8">EPL6</strain>
    </source>
</reference>
<dbReference type="AlphaFoldDB" id="A0A1G9SP70"/>
<dbReference type="InterPro" id="IPR050950">
    <property type="entry name" value="HTH-type_LysR_regulators"/>
</dbReference>
<dbReference type="Pfam" id="PF03466">
    <property type="entry name" value="LysR_substrate"/>
    <property type="match status" value="1"/>
</dbReference>
<dbReference type="SUPFAM" id="SSF46785">
    <property type="entry name" value="Winged helix' DNA-binding domain"/>
    <property type="match status" value="1"/>
</dbReference>
<evidence type="ECO:0000256" key="5">
    <source>
        <dbReference type="SAM" id="SignalP"/>
    </source>
</evidence>
<evidence type="ECO:0000256" key="4">
    <source>
        <dbReference type="ARBA" id="ARBA00023163"/>
    </source>
</evidence>
<dbReference type="GO" id="GO:0003677">
    <property type="term" value="F:DNA binding"/>
    <property type="evidence" value="ECO:0007669"/>
    <property type="project" value="UniProtKB-KW"/>
</dbReference>
<proteinExistence type="inferred from homology"/>